<keyword evidence="2" id="KW-1185">Reference proteome</keyword>
<organism evidence="1 2">
    <name type="scientific">Methanolobus sediminis</name>
    <dbReference type="NCBI Taxonomy" id="3072978"/>
    <lineage>
        <taxon>Archaea</taxon>
        <taxon>Methanobacteriati</taxon>
        <taxon>Methanobacteriota</taxon>
        <taxon>Stenosarchaea group</taxon>
        <taxon>Methanomicrobia</taxon>
        <taxon>Methanosarcinales</taxon>
        <taxon>Methanosarcinaceae</taxon>
        <taxon>Methanolobus</taxon>
    </lineage>
</organism>
<gene>
    <name evidence="1" type="ORF">RE474_10925</name>
</gene>
<dbReference type="GeneID" id="84233236"/>
<sequence length="66" mass="7954">MKQKLDVFPKMSSVDILKSHIEEISVKCLDNNWIHENKIDLNSLMEDKHYESDFKVSSRHFYNNQR</sequence>
<accession>A0AA51UJM3</accession>
<name>A0AA51UJM3_9EURY</name>
<evidence type="ECO:0000313" key="2">
    <source>
        <dbReference type="Proteomes" id="UP001182908"/>
    </source>
</evidence>
<dbReference type="Proteomes" id="UP001182908">
    <property type="component" value="Chromosome"/>
</dbReference>
<protein>
    <submittedName>
        <fullName evidence="1">Uncharacterized protein</fullName>
    </submittedName>
</protein>
<proteinExistence type="predicted"/>
<evidence type="ECO:0000313" key="1">
    <source>
        <dbReference type="EMBL" id="WMW24589.1"/>
    </source>
</evidence>
<dbReference type="RefSeq" id="WP_309310398.1">
    <property type="nucleotide sequence ID" value="NZ_CP133592.1"/>
</dbReference>
<dbReference type="AlphaFoldDB" id="A0AA51UJM3"/>
<dbReference type="KEGG" id="mseb:RE474_10925"/>
<dbReference type="EMBL" id="CP133592">
    <property type="protein sequence ID" value="WMW24589.1"/>
    <property type="molecule type" value="Genomic_DNA"/>
</dbReference>
<reference evidence="1 2" key="1">
    <citation type="submission" date="2023-08" db="EMBL/GenBank/DDBJ databases">
        <title>Methanolobus mangrovi sp. nov. and Methanolobus sediminis sp. nov, two novel methylotrophic methanogens isolated from mangrove sediments in China.</title>
        <authorList>
            <person name="Zhou J."/>
        </authorList>
    </citation>
    <scope>NUCLEOTIDE SEQUENCE [LARGE SCALE GENOMIC DNA]</scope>
    <source>
        <strain evidence="1 2">FTZ6</strain>
    </source>
</reference>